<evidence type="ECO:0000256" key="1">
    <source>
        <dbReference type="ARBA" id="ARBA00004286"/>
    </source>
</evidence>
<organism evidence="11 12">
    <name type="scientific">Torulaspora delbrueckii</name>
    <name type="common">Yeast</name>
    <name type="synonym">Candida colliculosa</name>
    <dbReference type="NCBI Taxonomy" id="4950"/>
    <lineage>
        <taxon>Eukaryota</taxon>
        <taxon>Fungi</taxon>
        <taxon>Dikarya</taxon>
        <taxon>Ascomycota</taxon>
        <taxon>Saccharomycotina</taxon>
        <taxon>Saccharomycetes</taxon>
        <taxon>Saccharomycetales</taxon>
        <taxon>Saccharomycetaceae</taxon>
        <taxon>Torulaspora</taxon>
    </lineage>
</organism>
<dbReference type="GO" id="GO:0000723">
    <property type="term" value="P:telomere maintenance"/>
    <property type="evidence" value="ECO:0007669"/>
    <property type="project" value="EnsemblFungi"/>
</dbReference>
<reference evidence="11 12" key="1">
    <citation type="journal article" date="2011" name="Proc. Natl. Acad. Sci. U.S.A.">
        <title>Evolutionary erosion of yeast sex chromosomes by mating-type switching accidents.</title>
        <authorList>
            <person name="Gordon J.L."/>
            <person name="Armisen D."/>
            <person name="Proux-Wera E."/>
            <person name="Oheigeartaigh S.S."/>
            <person name="Byrne K.P."/>
            <person name="Wolfe K.H."/>
        </authorList>
    </citation>
    <scope>NUCLEOTIDE SEQUENCE [LARGE SCALE GENOMIC DNA]</scope>
    <source>
        <strain evidence="12">ATCC 10662 / CBS 1146 / NBRC 0425 / NCYC 2629 / NRRL Y-866</strain>
    </source>
</reference>
<proteinExistence type="predicted"/>
<evidence type="ECO:0000256" key="4">
    <source>
        <dbReference type="ARBA" id="ARBA00022679"/>
    </source>
</evidence>
<keyword evidence="3" id="KW-0489">Methyltransferase</keyword>
<dbReference type="EMBL" id="HE616745">
    <property type="protein sequence ID" value="CCE91615.1"/>
    <property type="molecule type" value="Genomic_DNA"/>
</dbReference>
<keyword evidence="12" id="KW-1185">Reference proteome</keyword>
<dbReference type="Proteomes" id="UP000005627">
    <property type="component" value="Chromosome 4"/>
</dbReference>
<accession>G8ZSM1</accession>
<evidence type="ECO:0000256" key="8">
    <source>
        <dbReference type="ARBA" id="ARBA00048619"/>
    </source>
</evidence>
<gene>
    <name evidence="11" type="primary">TDEL0D00310</name>
    <name evidence="11" type="ORF">TDEL_0D00310</name>
</gene>
<evidence type="ECO:0000313" key="12">
    <source>
        <dbReference type="Proteomes" id="UP000005627"/>
    </source>
</evidence>
<evidence type="ECO:0000256" key="7">
    <source>
        <dbReference type="ARBA" id="ARBA00044528"/>
    </source>
</evidence>
<sequence>MHLKIETLTLNDSAHQLADKSINPRAQQICDDVVLLWKEEPATEDLDIIELHKRILLRHPEWHISHHTLQQVLTRHNLYATDEAELEVYSSLVEFPDVSGAIQTLGLPKNVELIETGDEKGRGLFAKKEIRQGELILGESGPLAAIPPIDKLSLIQAGKVCSLCGNSLGHSDHFVMMNGLDCNGCGAVWCNRNCKKTDVTHASLKHVKGKGSLTNASGWAKFEKSCMENVFVAAYSVGVIYATSAVSKADENHVLQHFRSLAQVSQRARKQVSDSTNVGGTFDASSGAVTSEDPEPMWQQAYEYFKEAFPKSEDIDFESFLTYVGKFNLNQISGQIYPIYSFINHDCEPNVRYEIDDKLRLKVFARKPIKAGEELLTTYVNPLHGVKLRRRELRVNWGFLCQCERCTKELTKRTVREKSSHLAVPLHSSNDSSRRKSSMRNARPDLKELLKNGKEFDLEIPEQIGFPQRRRTSVRFDNNVTVAVEE</sequence>
<dbReference type="GO" id="GO:0032259">
    <property type="term" value="P:methylation"/>
    <property type="evidence" value="ECO:0007669"/>
    <property type="project" value="UniProtKB-KW"/>
</dbReference>
<keyword evidence="2" id="KW-0158">Chromosome</keyword>
<dbReference type="Pfam" id="PF00856">
    <property type="entry name" value="SET"/>
    <property type="match status" value="1"/>
</dbReference>
<dbReference type="SUPFAM" id="SSF82199">
    <property type="entry name" value="SET domain"/>
    <property type="match status" value="1"/>
</dbReference>
<dbReference type="InterPro" id="IPR046341">
    <property type="entry name" value="SET_dom_sf"/>
</dbReference>
<dbReference type="GO" id="GO:0045814">
    <property type="term" value="P:negative regulation of gene expression, epigenetic"/>
    <property type="evidence" value="ECO:0007669"/>
    <property type="project" value="TreeGrafter"/>
</dbReference>
<dbReference type="Gene3D" id="6.10.140.2220">
    <property type="match status" value="1"/>
</dbReference>
<dbReference type="GO" id="GO:0042799">
    <property type="term" value="F:histone H4K20 methyltransferase activity"/>
    <property type="evidence" value="ECO:0007669"/>
    <property type="project" value="TreeGrafter"/>
</dbReference>
<dbReference type="SMART" id="SM00317">
    <property type="entry name" value="SET"/>
    <property type="match status" value="1"/>
</dbReference>
<dbReference type="Gene3D" id="2.170.270.10">
    <property type="entry name" value="SET domain"/>
    <property type="match status" value="1"/>
</dbReference>
<evidence type="ECO:0000256" key="9">
    <source>
        <dbReference type="SAM" id="MobiDB-lite"/>
    </source>
</evidence>
<feature type="region of interest" description="Disordered" evidence="9">
    <location>
        <begin position="421"/>
        <end position="442"/>
    </location>
</feature>
<dbReference type="KEGG" id="tdl:TDEL_0D00310"/>
<dbReference type="OrthoDB" id="438641at2759"/>
<dbReference type="InterPro" id="IPR001214">
    <property type="entry name" value="SET_dom"/>
</dbReference>
<dbReference type="CDD" id="cd20071">
    <property type="entry name" value="SET_SMYD"/>
    <property type="match status" value="1"/>
</dbReference>
<evidence type="ECO:0000256" key="2">
    <source>
        <dbReference type="ARBA" id="ARBA00022454"/>
    </source>
</evidence>
<name>G8ZSM1_TORDE</name>
<feature type="domain" description="SET" evidence="10">
    <location>
        <begin position="109"/>
        <end position="380"/>
    </location>
</feature>
<dbReference type="eggNOG" id="KOG2084">
    <property type="taxonomic scope" value="Eukaryota"/>
</dbReference>
<dbReference type="GeneID" id="11502074"/>
<evidence type="ECO:0000256" key="5">
    <source>
        <dbReference type="ARBA" id="ARBA00022691"/>
    </source>
</evidence>
<dbReference type="GO" id="GO:0000785">
    <property type="term" value="C:chromatin"/>
    <property type="evidence" value="ECO:0007669"/>
    <property type="project" value="EnsemblFungi"/>
</dbReference>
<dbReference type="HOGENOM" id="CLU_031650_0_0_1"/>
<dbReference type="STRING" id="1076872.G8ZSM1"/>
<comment type="subcellular location">
    <subcellularLocation>
        <location evidence="1">Chromosome</location>
    </subcellularLocation>
</comment>
<evidence type="ECO:0000256" key="3">
    <source>
        <dbReference type="ARBA" id="ARBA00022603"/>
    </source>
</evidence>
<keyword evidence="5" id="KW-0949">S-adenosyl-L-methionine</keyword>
<evidence type="ECO:0000313" key="11">
    <source>
        <dbReference type="EMBL" id="CCE91615.1"/>
    </source>
</evidence>
<dbReference type="AlphaFoldDB" id="G8ZSM1"/>
<dbReference type="PROSITE" id="PS50280">
    <property type="entry name" value="SET"/>
    <property type="match status" value="1"/>
</dbReference>
<dbReference type="PANTHER" id="PTHR46402:SF2">
    <property type="entry name" value="HISTONE-LYSINE N-TRIMETHYLTRANSFERASE SMYD5"/>
    <property type="match status" value="1"/>
</dbReference>
<evidence type="ECO:0000256" key="6">
    <source>
        <dbReference type="ARBA" id="ARBA00042380"/>
    </source>
</evidence>
<evidence type="ECO:0000259" key="10">
    <source>
        <dbReference type="PROSITE" id="PS50280"/>
    </source>
</evidence>
<dbReference type="PANTHER" id="PTHR46402">
    <property type="entry name" value="SET AND MYND DOMAIN-CONTAINING PROTEIN 5"/>
    <property type="match status" value="1"/>
</dbReference>
<dbReference type="RefSeq" id="XP_003680826.1">
    <property type="nucleotide sequence ID" value="XM_003680778.1"/>
</dbReference>
<dbReference type="FunCoup" id="G8ZSM1">
    <property type="interactions" value="726"/>
</dbReference>
<protein>
    <recommendedName>
        <fullName evidence="7">Histone-lysine N-methyltransferase SET5</fullName>
    </recommendedName>
    <alternativeName>
        <fullName evidence="6">SET domain-containing protein 5</fullName>
    </alternativeName>
</protein>
<dbReference type="Gene3D" id="1.10.220.160">
    <property type="match status" value="1"/>
</dbReference>
<comment type="catalytic activity">
    <reaction evidence="8">
        <text>L-lysyl-[histone] + S-adenosyl-L-methionine = N(6)-methyl-L-lysyl-[histone] + S-adenosyl-L-homocysteine + H(+)</text>
        <dbReference type="Rhea" id="RHEA:10024"/>
        <dbReference type="Rhea" id="RHEA-COMP:9845"/>
        <dbReference type="Rhea" id="RHEA-COMP:9846"/>
        <dbReference type="ChEBI" id="CHEBI:15378"/>
        <dbReference type="ChEBI" id="CHEBI:29969"/>
        <dbReference type="ChEBI" id="CHEBI:57856"/>
        <dbReference type="ChEBI" id="CHEBI:59789"/>
        <dbReference type="ChEBI" id="CHEBI:61929"/>
    </reaction>
    <physiologicalReaction direction="left-to-right" evidence="8">
        <dbReference type="Rhea" id="RHEA:10025"/>
    </physiologicalReaction>
</comment>
<dbReference type="InParanoid" id="G8ZSM1"/>
<keyword evidence="4" id="KW-0808">Transferase</keyword>